<keyword evidence="3" id="KW-1185">Reference proteome</keyword>
<gene>
    <name evidence="2" type="ORF">ACFFX0_08970</name>
</gene>
<feature type="region of interest" description="Disordered" evidence="1">
    <location>
        <begin position="58"/>
        <end position="84"/>
    </location>
</feature>
<proteinExistence type="predicted"/>
<dbReference type="EMBL" id="JBHMFI010000001">
    <property type="protein sequence ID" value="MFB9071320.1"/>
    <property type="molecule type" value="Genomic_DNA"/>
</dbReference>
<accession>A0ABV5FXG1</accession>
<feature type="region of interest" description="Disordered" evidence="1">
    <location>
        <begin position="1"/>
        <end position="26"/>
    </location>
</feature>
<evidence type="ECO:0000313" key="3">
    <source>
        <dbReference type="Proteomes" id="UP001589575"/>
    </source>
</evidence>
<evidence type="ECO:0000256" key="1">
    <source>
        <dbReference type="SAM" id="MobiDB-lite"/>
    </source>
</evidence>
<name>A0ABV5FXG1_9MICC</name>
<sequence>MVASRAVPAPTTPPPTTSTSSGRSGVVARSVASVSARCAGPIRASPPVVVVISLRPSPVPSGPAQRSPVGATRTSTFWNSLMSE</sequence>
<protein>
    <submittedName>
        <fullName evidence="2">Uncharacterized protein</fullName>
    </submittedName>
</protein>
<feature type="compositionally biased region" description="Low complexity" evidence="1">
    <location>
        <begin position="17"/>
        <end position="26"/>
    </location>
</feature>
<comment type="caution">
    <text evidence="2">The sequence shown here is derived from an EMBL/GenBank/DDBJ whole genome shotgun (WGS) entry which is preliminary data.</text>
</comment>
<evidence type="ECO:0000313" key="2">
    <source>
        <dbReference type="EMBL" id="MFB9071320.1"/>
    </source>
</evidence>
<organism evidence="2 3">
    <name type="scientific">Citricoccus parietis</name>
    <dbReference type="NCBI Taxonomy" id="592307"/>
    <lineage>
        <taxon>Bacteria</taxon>
        <taxon>Bacillati</taxon>
        <taxon>Actinomycetota</taxon>
        <taxon>Actinomycetes</taxon>
        <taxon>Micrococcales</taxon>
        <taxon>Micrococcaceae</taxon>
        <taxon>Citricoccus</taxon>
    </lineage>
</organism>
<reference evidence="2 3" key="1">
    <citation type="submission" date="2024-09" db="EMBL/GenBank/DDBJ databases">
        <authorList>
            <person name="Sun Q."/>
            <person name="Mori K."/>
        </authorList>
    </citation>
    <scope>NUCLEOTIDE SEQUENCE [LARGE SCALE GENOMIC DNA]</scope>
    <source>
        <strain evidence="2 3">CCM 7609</strain>
    </source>
</reference>
<dbReference type="Proteomes" id="UP001589575">
    <property type="component" value="Unassembled WGS sequence"/>
</dbReference>
<feature type="compositionally biased region" description="Polar residues" evidence="1">
    <location>
        <begin position="72"/>
        <end position="84"/>
    </location>
</feature>